<evidence type="ECO:0000259" key="12">
    <source>
        <dbReference type="Pfam" id="PF02880"/>
    </source>
</evidence>
<dbReference type="SUPFAM" id="SSF53738">
    <property type="entry name" value="Phosphoglucomutase, first 3 domains"/>
    <property type="match status" value="3"/>
</dbReference>
<dbReference type="Pfam" id="PF02878">
    <property type="entry name" value="PGM_PMM_I"/>
    <property type="match status" value="1"/>
</dbReference>
<keyword evidence="3 6" id="KW-0479">Metal-binding</keyword>
<keyword evidence="5 6" id="KW-0413">Isomerase</keyword>
<evidence type="ECO:0000256" key="4">
    <source>
        <dbReference type="ARBA" id="ARBA00022842"/>
    </source>
</evidence>
<feature type="domain" description="Alpha-D-phosphohexomutase alpha/beta/alpha" evidence="12">
    <location>
        <begin position="257"/>
        <end position="364"/>
    </location>
</feature>
<feature type="domain" description="Alpha-D-phosphohexomutase C-terminal" evidence="9">
    <location>
        <begin position="372"/>
        <end position="438"/>
    </location>
</feature>
<keyword evidence="4 6" id="KW-0460">Magnesium</keyword>
<dbReference type="Proteomes" id="UP001061999">
    <property type="component" value="Unassembled WGS sequence"/>
</dbReference>
<feature type="binding site" evidence="6">
    <location>
        <position position="240"/>
    </location>
    <ligand>
        <name>Mg(2+)</name>
        <dbReference type="ChEBI" id="CHEBI:18420"/>
    </ligand>
</feature>
<comment type="cofactor">
    <cofactor evidence="6">
        <name>Mg(2+)</name>
        <dbReference type="ChEBI" id="CHEBI:18420"/>
    </cofactor>
    <text evidence="6">Binds 1 Mg(2+) ion per subunit.</text>
</comment>
<dbReference type="PROSITE" id="PS00710">
    <property type="entry name" value="PGM_PMM"/>
    <property type="match status" value="1"/>
</dbReference>
<dbReference type="PRINTS" id="PR00509">
    <property type="entry name" value="PGMPMM"/>
</dbReference>
<comment type="similarity">
    <text evidence="1 6 7">Belongs to the phosphohexose mutase family.</text>
</comment>
<dbReference type="Pfam" id="PF02880">
    <property type="entry name" value="PGM_PMM_III"/>
    <property type="match status" value="1"/>
</dbReference>
<dbReference type="HAMAP" id="MF_01554_B">
    <property type="entry name" value="GlmM_B"/>
    <property type="match status" value="1"/>
</dbReference>
<evidence type="ECO:0000256" key="6">
    <source>
        <dbReference type="HAMAP-Rule" id="MF_01554"/>
    </source>
</evidence>
<organism evidence="13 14">
    <name type="scientific">Pseudomonas agronomica</name>
    <dbReference type="NCBI Taxonomy" id="2979328"/>
    <lineage>
        <taxon>Bacteria</taxon>
        <taxon>Pseudomonadati</taxon>
        <taxon>Pseudomonadota</taxon>
        <taxon>Gammaproteobacteria</taxon>
        <taxon>Pseudomonadales</taxon>
        <taxon>Pseudomonadaceae</taxon>
        <taxon>Pseudomonas</taxon>
    </lineage>
</organism>
<feature type="active site" description="Phosphoserine intermediate" evidence="6">
    <location>
        <position position="101"/>
    </location>
</feature>
<dbReference type="InterPro" id="IPR005841">
    <property type="entry name" value="Alpha-D-phosphohexomutase_SF"/>
</dbReference>
<evidence type="ECO:0000259" key="9">
    <source>
        <dbReference type="Pfam" id="PF00408"/>
    </source>
</evidence>
<dbReference type="InterPro" id="IPR006352">
    <property type="entry name" value="GlmM_bact"/>
</dbReference>
<comment type="PTM">
    <text evidence="6">Activated by phosphorylation.</text>
</comment>
<feature type="binding site" evidence="6">
    <location>
        <position position="244"/>
    </location>
    <ligand>
        <name>Mg(2+)</name>
        <dbReference type="ChEBI" id="CHEBI:18420"/>
    </ligand>
</feature>
<dbReference type="InterPro" id="IPR005843">
    <property type="entry name" value="A-D-PHexomutase_C"/>
</dbReference>
<dbReference type="Gene3D" id="3.40.120.10">
    <property type="entry name" value="Alpha-D-Glucose-1,6-Bisphosphate, subunit A, domain 3"/>
    <property type="match status" value="3"/>
</dbReference>
<dbReference type="EMBL" id="JAOSHO010000002">
    <property type="protein sequence ID" value="MCW1242851.1"/>
    <property type="molecule type" value="Genomic_DNA"/>
</dbReference>
<dbReference type="Pfam" id="PF00408">
    <property type="entry name" value="PGM_PMM_IV"/>
    <property type="match status" value="1"/>
</dbReference>
<keyword evidence="14" id="KW-1185">Reference proteome</keyword>
<dbReference type="PANTHER" id="PTHR42946">
    <property type="entry name" value="PHOSPHOHEXOSE MUTASE"/>
    <property type="match status" value="1"/>
</dbReference>
<evidence type="ECO:0000259" key="10">
    <source>
        <dbReference type="Pfam" id="PF02878"/>
    </source>
</evidence>
<dbReference type="EC" id="5.4.2.10" evidence="6 8"/>
<proteinExistence type="inferred from homology"/>
<protein>
    <recommendedName>
        <fullName evidence="6 8">Phosphoglucosamine mutase</fullName>
        <ecNumber evidence="6 8">5.4.2.10</ecNumber>
    </recommendedName>
</protein>
<feature type="domain" description="Alpha-D-phosphohexomutase alpha/beta/alpha" evidence="11">
    <location>
        <begin position="156"/>
        <end position="253"/>
    </location>
</feature>
<dbReference type="InterPro" id="IPR016055">
    <property type="entry name" value="A-D-PHexomutase_a/b/a-I/II/III"/>
</dbReference>
<dbReference type="PANTHER" id="PTHR42946:SF1">
    <property type="entry name" value="PHOSPHOGLUCOMUTASE (ALPHA-D-GLUCOSE-1,6-BISPHOSPHATE-DEPENDENT)"/>
    <property type="match status" value="1"/>
</dbReference>
<dbReference type="InterPro" id="IPR016066">
    <property type="entry name" value="A-D-PHexomutase_CS"/>
</dbReference>
<gene>
    <name evidence="6 13" type="primary">glmM</name>
    <name evidence="13" type="ORF">OC610_00370</name>
</gene>
<dbReference type="Pfam" id="PF02879">
    <property type="entry name" value="PGM_PMM_II"/>
    <property type="match status" value="1"/>
</dbReference>
<accession>A0ABT3F220</accession>
<evidence type="ECO:0000256" key="5">
    <source>
        <dbReference type="ARBA" id="ARBA00023235"/>
    </source>
</evidence>
<dbReference type="NCBIfam" id="TIGR01455">
    <property type="entry name" value="glmM"/>
    <property type="match status" value="1"/>
</dbReference>
<dbReference type="InterPro" id="IPR005845">
    <property type="entry name" value="A-D-PHexomutase_a/b/a-II"/>
</dbReference>
<name>A0ABT3F220_9PSED</name>
<dbReference type="Gene3D" id="3.30.310.50">
    <property type="entry name" value="Alpha-D-phosphohexomutase, C-terminal domain"/>
    <property type="match status" value="1"/>
</dbReference>
<feature type="binding site" description="via phosphate group" evidence="6">
    <location>
        <position position="101"/>
    </location>
    <ligand>
        <name>Mg(2+)</name>
        <dbReference type="ChEBI" id="CHEBI:18420"/>
    </ligand>
</feature>
<dbReference type="InterPro" id="IPR005846">
    <property type="entry name" value="A-D-PHexomutase_a/b/a-III"/>
</dbReference>
<feature type="modified residue" description="Phosphoserine" evidence="6">
    <location>
        <position position="101"/>
    </location>
</feature>
<comment type="catalytic activity">
    <reaction evidence="6 8">
        <text>alpha-D-glucosamine 1-phosphate = D-glucosamine 6-phosphate</text>
        <dbReference type="Rhea" id="RHEA:23424"/>
        <dbReference type="ChEBI" id="CHEBI:58516"/>
        <dbReference type="ChEBI" id="CHEBI:58725"/>
        <dbReference type="EC" id="5.4.2.10"/>
    </reaction>
</comment>
<evidence type="ECO:0000256" key="3">
    <source>
        <dbReference type="ARBA" id="ARBA00022723"/>
    </source>
</evidence>
<evidence type="ECO:0000313" key="14">
    <source>
        <dbReference type="Proteomes" id="UP001061999"/>
    </source>
</evidence>
<evidence type="ECO:0000256" key="7">
    <source>
        <dbReference type="RuleBase" id="RU004326"/>
    </source>
</evidence>
<evidence type="ECO:0000259" key="11">
    <source>
        <dbReference type="Pfam" id="PF02879"/>
    </source>
</evidence>
<feature type="domain" description="Alpha-D-phosphohexomutase alpha/beta/alpha" evidence="10">
    <location>
        <begin position="4"/>
        <end position="133"/>
    </location>
</feature>
<dbReference type="RefSeq" id="WP_264425995.1">
    <property type="nucleotide sequence ID" value="NZ_JAOSHO010000002.1"/>
</dbReference>
<comment type="function">
    <text evidence="6 8">Catalyzes the conversion of glucosamine-6-phosphate to glucosamine-1-phosphate.</text>
</comment>
<comment type="caution">
    <text evidence="13">The sequence shown here is derived from an EMBL/GenBank/DDBJ whole genome shotgun (WGS) entry which is preliminary data.</text>
</comment>
<evidence type="ECO:0000256" key="2">
    <source>
        <dbReference type="ARBA" id="ARBA00022553"/>
    </source>
</evidence>
<dbReference type="InterPro" id="IPR050060">
    <property type="entry name" value="Phosphoglucosamine_mutase"/>
</dbReference>
<evidence type="ECO:0000313" key="13">
    <source>
        <dbReference type="EMBL" id="MCW1242851.1"/>
    </source>
</evidence>
<dbReference type="GO" id="GO:0008966">
    <property type="term" value="F:phosphoglucosamine mutase activity"/>
    <property type="evidence" value="ECO:0007669"/>
    <property type="project" value="UniProtKB-EC"/>
</dbReference>
<feature type="binding site" evidence="6">
    <location>
        <position position="242"/>
    </location>
    <ligand>
        <name>Mg(2+)</name>
        <dbReference type="ChEBI" id="CHEBI:18420"/>
    </ligand>
</feature>
<reference evidence="13" key="1">
    <citation type="submission" date="2022-07" db="EMBL/GenBank/DDBJ databases">
        <title>Pseudomonas agronomica sp. nov.: a novel bacterium with biotechnological application in the synthesis of biofertilizers from valorized agricultural residues.</title>
        <authorList>
            <person name="Robas M."/>
            <person name="Fernandez V.M."/>
            <person name="Luna L."/>
            <person name="Provanza A."/>
            <person name="Jimenez P.A."/>
        </authorList>
    </citation>
    <scope>NUCLEOTIDE SEQUENCE</scope>
    <source>
        <strain evidence="13">SAICEU22T</strain>
    </source>
</reference>
<dbReference type="NCBIfam" id="NF008139">
    <property type="entry name" value="PRK10887.1"/>
    <property type="match status" value="1"/>
</dbReference>
<dbReference type="SUPFAM" id="SSF55957">
    <property type="entry name" value="Phosphoglucomutase, C-terminal domain"/>
    <property type="match status" value="1"/>
</dbReference>
<dbReference type="InterPro" id="IPR036900">
    <property type="entry name" value="A-D-PHexomutase_C_sf"/>
</dbReference>
<keyword evidence="2 6" id="KW-0597">Phosphoprotein</keyword>
<evidence type="ECO:0000256" key="1">
    <source>
        <dbReference type="ARBA" id="ARBA00010231"/>
    </source>
</evidence>
<evidence type="ECO:0000256" key="8">
    <source>
        <dbReference type="RuleBase" id="RU004327"/>
    </source>
</evidence>
<sequence>MSKKYFGTDGIRGRVGEYPITPDFMLKLGWAAGMAFRKMGACKVLVGKDTRISGYMFESALEAGLTSAGADVMLLGPMPTPAIAYLTRTFQAQAGIVISASHNPHDDNGIKFFSGKGTKLPDEIELMIEELLDAPMTVVESSKIGKVSRINDASGRYIEFCKGSVPTGTSFSGLKIVVDCAHGATYKVAPSVFRELGADVVVLSAQPNGLNINHNCGSTHTEALQAAVLAEHADLGIAFDGDGDRVLMVDHTGTVVDGDELLFIIARDLHGRGKLQGGVVGTLMSNLGLELALADLDIPFVRANVGDRYVISELLERNWVIGGENSGHIVCFDHTTTGDAIIAALQVLMALKARNESLAQSRQALRKCPQVLINVRFGGGASPLEHAMVKQASERVTQAMAGRGRVLLRKSGTEPLVRVMVEGEDEAQVRGYAEELAKLVTEVSA</sequence>
<dbReference type="InterPro" id="IPR005844">
    <property type="entry name" value="A-D-PHexomutase_a/b/a-I"/>
</dbReference>
<dbReference type="CDD" id="cd05802">
    <property type="entry name" value="GlmM"/>
    <property type="match status" value="1"/>
</dbReference>